<keyword evidence="3" id="KW-1185">Reference proteome</keyword>
<feature type="compositionally biased region" description="Basic residues" evidence="1">
    <location>
        <begin position="62"/>
        <end position="73"/>
    </location>
</feature>
<feature type="compositionally biased region" description="Basic residues" evidence="1">
    <location>
        <begin position="42"/>
        <end position="52"/>
    </location>
</feature>
<proteinExistence type="predicted"/>
<feature type="region of interest" description="Disordered" evidence="1">
    <location>
        <begin position="37"/>
        <end position="77"/>
    </location>
</feature>
<protein>
    <submittedName>
        <fullName evidence="2">Predicted protein</fullName>
    </submittedName>
</protein>
<dbReference type="RefSeq" id="XP_003061298.1">
    <property type="nucleotide sequence ID" value="XM_003061252.1"/>
</dbReference>
<dbReference type="EMBL" id="GG663743">
    <property type="protein sequence ID" value="EEH54948.1"/>
    <property type="molecule type" value="Genomic_DNA"/>
</dbReference>
<dbReference type="GeneID" id="9686471"/>
<dbReference type="AlphaFoldDB" id="C1MZY0"/>
<sequence length="234" mass="26873">MARERRALLLSLRPVGFLRLVVSLGFVPFRSVLTEKSITSRSRSRSRRARRRGSAEEPPARPPRRVRRDRQLHRPPAFALRARRPRRRLGPVRLRPVVVKLRQAPIKTRRPRALRPARGEQHLAQLHVRKRLGLGRELQQPLEVDVPDVLGADAAHFREQNLPPRVGQVRTQQLAVLQNLPPRRGGHRARSAAAERAKRVEHHLDAGHAPRHAPPRFPPKLFILFPLLLLHAKL</sequence>
<dbReference type="Proteomes" id="UP000001876">
    <property type="component" value="Unassembled WGS sequence"/>
</dbReference>
<name>C1MZY0_MICPC</name>
<organism evidence="3">
    <name type="scientific">Micromonas pusilla (strain CCMP1545)</name>
    <name type="common">Picoplanktonic green alga</name>
    <dbReference type="NCBI Taxonomy" id="564608"/>
    <lineage>
        <taxon>Eukaryota</taxon>
        <taxon>Viridiplantae</taxon>
        <taxon>Chlorophyta</taxon>
        <taxon>Mamiellophyceae</taxon>
        <taxon>Mamiellales</taxon>
        <taxon>Mamiellaceae</taxon>
        <taxon>Micromonas</taxon>
    </lineage>
</organism>
<evidence type="ECO:0000256" key="1">
    <source>
        <dbReference type="SAM" id="MobiDB-lite"/>
    </source>
</evidence>
<evidence type="ECO:0000313" key="2">
    <source>
        <dbReference type="EMBL" id="EEH54948.1"/>
    </source>
</evidence>
<evidence type="ECO:0000313" key="3">
    <source>
        <dbReference type="Proteomes" id="UP000001876"/>
    </source>
</evidence>
<dbReference type="KEGG" id="mpp:MICPUCDRAFT_63558"/>
<accession>C1MZY0</accession>
<gene>
    <name evidence="2" type="ORF">MICPUCDRAFT_63558</name>
</gene>
<reference evidence="2 3" key="1">
    <citation type="journal article" date="2009" name="Science">
        <title>Green evolution and dynamic adaptations revealed by genomes of the marine picoeukaryotes Micromonas.</title>
        <authorList>
            <person name="Worden A.Z."/>
            <person name="Lee J.H."/>
            <person name="Mock T."/>
            <person name="Rouze P."/>
            <person name="Simmons M.P."/>
            <person name="Aerts A.L."/>
            <person name="Allen A.E."/>
            <person name="Cuvelier M.L."/>
            <person name="Derelle E."/>
            <person name="Everett M.V."/>
            <person name="Foulon E."/>
            <person name="Grimwood J."/>
            <person name="Gundlach H."/>
            <person name="Henrissat B."/>
            <person name="Napoli C."/>
            <person name="McDonald S.M."/>
            <person name="Parker M.S."/>
            <person name="Rombauts S."/>
            <person name="Salamov A."/>
            <person name="Von Dassow P."/>
            <person name="Badger J.H."/>
            <person name="Coutinho P.M."/>
            <person name="Demir E."/>
            <person name="Dubchak I."/>
            <person name="Gentemann C."/>
            <person name="Eikrem W."/>
            <person name="Gready J.E."/>
            <person name="John U."/>
            <person name="Lanier W."/>
            <person name="Lindquist E.A."/>
            <person name="Lucas S."/>
            <person name="Mayer K.F."/>
            <person name="Moreau H."/>
            <person name="Not F."/>
            <person name="Otillar R."/>
            <person name="Panaud O."/>
            <person name="Pangilinan J."/>
            <person name="Paulsen I."/>
            <person name="Piegu B."/>
            <person name="Poliakov A."/>
            <person name="Robbens S."/>
            <person name="Schmutz J."/>
            <person name="Toulza E."/>
            <person name="Wyss T."/>
            <person name="Zelensky A."/>
            <person name="Zhou K."/>
            <person name="Armbrust E.V."/>
            <person name="Bhattacharya D."/>
            <person name="Goodenough U.W."/>
            <person name="Van de Peer Y."/>
            <person name="Grigoriev I.V."/>
        </authorList>
    </citation>
    <scope>NUCLEOTIDE SEQUENCE [LARGE SCALE GENOMIC DNA]</scope>
    <source>
        <strain evidence="2 3">CCMP1545</strain>
    </source>
</reference>